<evidence type="ECO:0000256" key="3">
    <source>
        <dbReference type="ARBA" id="ARBA00022670"/>
    </source>
</evidence>
<feature type="binding site" evidence="6">
    <location>
        <position position="101"/>
    </location>
    <ligand>
        <name>a divalent metal cation</name>
        <dbReference type="ChEBI" id="CHEBI:60240"/>
        <label>1</label>
    </ligand>
</feature>
<dbReference type="InterPro" id="IPR001714">
    <property type="entry name" value="Pept_M24_MAP"/>
</dbReference>
<name>A0A518AZN9_9BACT</name>
<dbReference type="Gene3D" id="3.90.230.10">
    <property type="entry name" value="Creatinase/methionine aminopeptidase superfamily"/>
    <property type="match status" value="1"/>
</dbReference>
<dbReference type="Proteomes" id="UP000317093">
    <property type="component" value="Chromosome"/>
</dbReference>
<dbReference type="KEGG" id="knv:Pan216_10180"/>
<evidence type="ECO:0000313" key="9">
    <source>
        <dbReference type="EMBL" id="QDU60180.1"/>
    </source>
</evidence>
<evidence type="ECO:0000313" key="10">
    <source>
        <dbReference type="Proteomes" id="UP000317093"/>
    </source>
</evidence>
<reference evidence="9 10" key="1">
    <citation type="submission" date="2019-02" db="EMBL/GenBank/DDBJ databases">
        <title>Deep-cultivation of Planctomycetes and their phenomic and genomic characterization uncovers novel biology.</title>
        <authorList>
            <person name="Wiegand S."/>
            <person name="Jogler M."/>
            <person name="Boedeker C."/>
            <person name="Pinto D."/>
            <person name="Vollmers J."/>
            <person name="Rivas-Marin E."/>
            <person name="Kohn T."/>
            <person name="Peeters S.H."/>
            <person name="Heuer A."/>
            <person name="Rast P."/>
            <person name="Oberbeckmann S."/>
            <person name="Bunk B."/>
            <person name="Jeske O."/>
            <person name="Meyerdierks A."/>
            <person name="Storesund J.E."/>
            <person name="Kallscheuer N."/>
            <person name="Luecker S."/>
            <person name="Lage O.M."/>
            <person name="Pohl T."/>
            <person name="Merkel B.J."/>
            <person name="Hornburger P."/>
            <person name="Mueller R.-W."/>
            <person name="Bruemmer F."/>
            <person name="Labrenz M."/>
            <person name="Spormann A.M."/>
            <person name="Op den Camp H."/>
            <person name="Overmann J."/>
            <person name="Amann R."/>
            <person name="Jetten M.S.M."/>
            <person name="Mascher T."/>
            <person name="Medema M.H."/>
            <person name="Devos D.P."/>
            <person name="Kaster A.-K."/>
            <person name="Ovreas L."/>
            <person name="Rohde M."/>
            <person name="Galperin M.Y."/>
            <person name="Jogler C."/>
        </authorList>
    </citation>
    <scope>NUCLEOTIDE SEQUENCE [LARGE SCALE GENOMIC DNA]</scope>
    <source>
        <strain evidence="9 10">Pan216</strain>
    </source>
</reference>
<comment type="catalytic activity">
    <reaction evidence="6 7">
        <text>Release of N-terminal amino acids, preferentially methionine, from peptides and arylamides.</text>
        <dbReference type="EC" id="3.4.11.18"/>
    </reaction>
</comment>
<keyword evidence="3 6" id="KW-0645">Protease</keyword>
<evidence type="ECO:0000256" key="6">
    <source>
        <dbReference type="HAMAP-Rule" id="MF_01974"/>
    </source>
</evidence>
<evidence type="ECO:0000256" key="5">
    <source>
        <dbReference type="ARBA" id="ARBA00022801"/>
    </source>
</evidence>
<keyword evidence="10" id="KW-1185">Reference proteome</keyword>
<dbReference type="PROSITE" id="PS00680">
    <property type="entry name" value="MAP_1"/>
    <property type="match status" value="1"/>
</dbReference>
<dbReference type="EMBL" id="CP036279">
    <property type="protein sequence ID" value="QDU60180.1"/>
    <property type="molecule type" value="Genomic_DNA"/>
</dbReference>
<keyword evidence="4 6" id="KW-0479">Metal-binding</keyword>
<dbReference type="SUPFAM" id="SSF55920">
    <property type="entry name" value="Creatinase/aminopeptidase"/>
    <property type="match status" value="1"/>
</dbReference>
<comment type="cofactor">
    <cofactor evidence="6">
        <name>Co(2+)</name>
        <dbReference type="ChEBI" id="CHEBI:48828"/>
    </cofactor>
    <cofactor evidence="6">
        <name>Zn(2+)</name>
        <dbReference type="ChEBI" id="CHEBI:29105"/>
    </cofactor>
    <cofactor evidence="6">
        <name>Mn(2+)</name>
        <dbReference type="ChEBI" id="CHEBI:29035"/>
    </cofactor>
    <cofactor evidence="6">
        <name>Fe(2+)</name>
        <dbReference type="ChEBI" id="CHEBI:29033"/>
    </cofactor>
    <text evidence="6">Binds 2 divalent metal cations per subunit. Has a high-affinity and a low affinity metal-binding site. The true nature of the physiological cofactor is under debate. The enzyme is active with cobalt, zinc, manganese or divalent iron ions. Most likely, methionine aminopeptidases function as mononuclear Fe(2+)-metalloproteases under physiological conditions, and the catalytically relevant metal-binding site has been assigned to the histidine-containing high-affinity site.</text>
</comment>
<evidence type="ECO:0000256" key="7">
    <source>
        <dbReference type="RuleBase" id="RU003653"/>
    </source>
</evidence>
<dbReference type="GO" id="GO:0004239">
    <property type="term" value="F:initiator methionyl aminopeptidase activity"/>
    <property type="evidence" value="ECO:0007669"/>
    <property type="project" value="UniProtKB-UniRule"/>
</dbReference>
<feature type="binding site" evidence="6">
    <location>
        <position position="182"/>
    </location>
    <ligand>
        <name>substrate</name>
    </ligand>
</feature>
<accession>A0A518AZN9</accession>
<feature type="binding site" evidence="6">
    <location>
        <position position="112"/>
    </location>
    <ligand>
        <name>a divalent metal cation</name>
        <dbReference type="ChEBI" id="CHEBI:60240"/>
        <label>1</label>
    </ligand>
</feature>
<dbReference type="InterPro" id="IPR000994">
    <property type="entry name" value="Pept_M24"/>
</dbReference>
<feature type="binding site" evidence="6">
    <location>
        <position position="242"/>
    </location>
    <ligand>
        <name>a divalent metal cation</name>
        <dbReference type="ChEBI" id="CHEBI:60240"/>
        <label>1</label>
    </ligand>
</feature>
<feature type="domain" description="Peptidase M24" evidence="8">
    <location>
        <begin position="16"/>
        <end position="249"/>
    </location>
</feature>
<evidence type="ECO:0000256" key="1">
    <source>
        <dbReference type="ARBA" id="ARBA00002521"/>
    </source>
</evidence>
<dbReference type="GO" id="GO:0005829">
    <property type="term" value="C:cytosol"/>
    <property type="evidence" value="ECO:0007669"/>
    <property type="project" value="TreeGrafter"/>
</dbReference>
<sequence>MLRQRVHLKTAEQIAKMHKAGQLVASCLVAVKKAVKPGVTTGELDAIVEQMFAEREAQSLFKGYPGKTPFPAVTCISVNEEVVHGIPGDRVLQEGDLVSVDTGCRLEGWCGDSAITIPVGELSADKQRLWDVAEETLATAIREVGRQKKWSQVAMRMQEVVHQAGYSIVEQFVGHGIGQSMHEEPQVPNYVARNWMKHDFWLDEGLVIAIEPMVNMGGKAVRIRRDHWTVETVDQLPSVHVEHTVAITADGPKVLTARDEFE</sequence>
<feature type="binding site" evidence="6">
    <location>
        <position position="242"/>
    </location>
    <ligand>
        <name>a divalent metal cation</name>
        <dbReference type="ChEBI" id="CHEBI:60240"/>
        <label>2</label>
        <note>catalytic</note>
    </ligand>
</feature>
<dbReference type="HAMAP" id="MF_01974">
    <property type="entry name" value="MetAP_1"/>
    <property type="match status" value="1"/>
</dbReference>
<gene>
    <name evidence="6 9" type="primary">map</name>
    <name evidence="9" type="ORF">Pan216_10180</name>
</gene>
<dbReference type="GO" id="GO:0070006">
    <property type="term" value="F:metalloaminopeptidase activity"/>
    <property type="evidence" value="ECO:0007669"/>
    <property type="project" value="UniProtKB-UniRule"/>
</dbReference>
<organism evidence="9 10">
    <name type="scientific">Kolteria novifilia</name>
    <dbReference type="NCBI Taxonomy" id="2527975"/>
    <lineage>
        <taxon>Bacteria</taxon>
        <taxon>Pseudomonadati</taxon>
        <taxon>Planctomycetota</taxon>
        <taxon>Planctomycetia</taxon>
        <taxon>Kolteriales</taxon>
        <taxon>Kolteriaceae</taxon>
        <taxon>Kolteria</taxon>
    </lineage>
</organism>
<feature type="binding site" evidence="6">
    <location>
        <position position="175"/>
    </location>
    <ligand>
        <name>a divalent metal cation</name>
        <dbReference type="ChEBI" id="CHEBI:60240"/>
        <label>2</label>
        <note>catalytic</note>
    </ligand>
</feature>
<dbReference type="Pfam" id="PF00557">
    <property type="entry name" value="Peptidase_M24"/>
    <property type="match status" value="1"/>
</dbReference>
<dbReference type="PANTHER" id="PTHR43330:SF27">
    <property type="entry name" value="METHIONINE AMINOPEPTIDASE"/>
    <property type="match status" value="1"/>
</dbReference>
<keyword evidence="2 6" id="KW-0031">Aminopeptidase</keyword>
<feature type="binding site" evidence="6">
    <location>
        <position position="112"/>
    </location>
    <ligand>
        <name>a divalent metal cation</name>
        <dbReference type="ChEBI" id="CHEBI:60240"/>
        <label>2</label>
        <note>catalytic</note>
    </ligand>
</feature>
<protein>
    <recommendedName>
        <fullName evidence="6 7">Methionine aminopeptidase</fullName>
        <shortName evidence="6">MAP</shortName>
        <shortName evidence="6">MetAP</shortName>
        <ecNumber evidence="6 7">3.4.11.18</ecNumber>
    </recommendedName>
    <alternativeName>
        <fullName evidence="6">Peptidase M</fullName>
    </alternativeName>
</protein>
<comment type="similarity">
    <text evidence="6">Belongs to the peptidase M24A family. Methionine aminopeptidase type 1 subfamily.</text>
</comment>
<feature type="binding site" evidence="6">
    <location>
        <position position="84"/>
    </location>
    <ligand>
        <name>substrate</name>
    </ligand>
</feature>
<evidence type="ECO:0000256" key="4">
    <source>
        <dbReference type="ARBA" id="ARBA00022723"/>
    </source>
</evidence>
<dbReference type="PANTHER" id="PTHR43330">
    <property type="entry name" value="METHIONINE AMINOPEPTIDASE"/>
    <property type="match status" value="1"/>
</dbReference>
<dbReference type="GO" id="GO:0046872">
    <property type="term" value="F:metal ion binding"/>
    <property type="evidence" value="ECO:0007669"/>
    <property type="project" value="UniProtKB-UniRule"/>
</dbReference>
<dbReference type="InterPro" id="IPR036005">
    <property type="entry name" value="Creatinase/aminopeptidase-like"/>
</dbReference>
<keyword evidence="5 6" id="KW-0378">Hydrolase</keyword>
<evidence type="ECO:0000259" key="8">
    <source>
        <dbReference type="Pfam" id="PF00557"/>
    </source>
</evidence>
<dbReference type="CDD" id="cd01086">
    <property type="entry name" value="MetAP1"/>
    <property type="match status" value="1"/>
</dbReference>
<dbReference type="GO" id="GO:0006508">
    <property type="term" value="P:proteolysis"/>
    <property type="evidence" value="ECO:0007669"/>
    <property type="project" value="UniProtKB-KW"/>
</dbReference>
<dbReference type="NCBIfam" id="TIGR00500">
    <property type="entry name" value="met_pdase_I"/>
    <property type="match status" value="1"/>
</dbReference>
<dbReference type="AlphaFoldDB" id="A0A518AZN9"/>
<dbReference type="InterPro" id="IPR002467">
    <property type="entry name" value="Pept_M24A_MAP1"/>
</dbReference>
<evidence type="ECO:0000256" key="2">
    <source>
        <dbReference type="ARBA" id="ARBA00022438"/>
    </source>
</evidence>
<dbReference type="RefSeq" id="WP_419193265.1">
    <property type="nucleotide sequence ID" value="NZ_CP036279.1"/>
</dbReference>
<comment type="function">
    <text evidence="1 6">Removes the N-terminal methionine from nascent proteins. The N-terminal methionine is often cleaved when the second residue in the primary sequence is small and uncharged (Met-Ala-, Cys, Gly, Pro, Ser, Thr, or Val). Requires deformylation of the N(alpha)-formylated initiator methionine before it can be hydrolyzed.</text>
</comment>
<feature type="binding site" evidence="6">
    <location>
        <position position="211"/>
    </location>
    <ligand>
        <name>a divalent metal cation</name>
        <dbReference type="ChEBI" id="CHEBI:60240"/>
        <label>2</label>
        <note>catalytic</note>
    </ligand>
</feature>
<dbReference type="EC" id="3.4.11.18" evidence="6 7"/>
<proteinExistence type="inferred from homology"/>
<comment type="subunit">
    <text evidence="6">Monomer.</text>
</comment>
<dbReference type="PRINTS" id="PR00599">
    <property type="entry name" value="MAPEPTIDASE"/>
</dbReference>